<gene>
    <name evidence="2" type="ORF">CFP56_008552</name>
</gene>
<feature type="compositionally biased region" description="Basic and acidic residues" evidence="1">
    <location>
        <begin position="79"/>
        <end position="89"/>
    </location>
</feature>
<name>A0AAW0L4B9_QUESU</name>
<sequence>MGVATDIRKNFGAIKERVLEKLAAASVPVDALDNARHFLEGVVRDVTVAAQGLTKDALHRIKTHLVDIMPSLSPAITRKMVDDAEKEANGDQTESASEEDGAPDQPPHNGKAPYMSPASSLFASLDETEVPDEEQLFFKPSWL</sequence>
<feature type="region of interest" description="Disordered" evidence="1">
    <location>
        <begin position="77"/>
        <end position="132"/>
    </location>
</feature>
<protein>
    <submittedName>
        <fullName evidence="2">Uncharacterized protein</fullName>
    </submittedName>
</protein>
<dbReference type="Proteomes" id="UP000237347">
    <property type="component" value="Unassembled WGS sequence"/>
</dbReference>
<dbReference type="EMBL" id="PKMF04000162">
    <property type="protein sequence ID" value="KAK7845937.1"/>
    <property type="molecule type" value="Genomic_DNA"/>
</dbReference>
<evidence type="ECO:0000313" key="2">
    <source>
        <dbReference type="EMBL" id="KAK7845937.1"/>
    </source>
</evidence>
<proteinExistence type="predicted"/>
<keyword evidence="3" id="KW-1185">Reference proteome</keyword>
<dbReference type="AlphaFoldDB" id="A0AAW0L4B9"/>
<accession>A0AAW0L4B9</accession>
<reference evidence="2 3" key="1">
    <citation type="journal article" date="2018" name="Sci. Data">
        <title>The draft genome sequence of cork oak.</title>
        <authorList>
            <person name="Ramos A.M."/>
            <person name="Usie A."/>
            <person name="Barbosa P."/>
            <person name="Barros P.M."/>
            <person name="Capote T."/>
            <person name="Chaves I."/>
            <person name="Simoes F."/>
            <person name="Abreu I."/>
            <person name="Carrasquinho I."/>
            <person name="Faro C."/>
            <person name="Guimaraes J.B."/>
            <person name="Mendonca D."/>
            <person name="Nobrega F."/>
            <person name="Rodrigues L."/>
            <person name="Saibo N.J.M."/>
            <person name="Varela M.C."/>
            <person name="Egas C."/>
            <person name="Matos J."/>
            <person name="Miguel C.M."/>
            <person name="Oliveira M.M."/>
            <person name="Ricardo C.P."/>
            <person name="Goncalves S."/>
        </authorList>
    </citation>
    <scope>NUCLEOTIDE SEQUENCE [LARGE SCALE GENOMIC DNA]</scope>
    <source>
        <strain evidence="3">cv. HL8</strain>
    </source>
</reference>
<evidence type="ECO:0000313" key="3">
    <source>
        <dbReference type="Proteomes" id="UP000237347"/>
    </source>
</evidence>
<comment type="caution">
    <text evidence="2">The sequence shown here is derived from an EMBL/GenBank/DDBJ whole genome shotgun (WGS) entry which is preliminary data.</text>
</comment>
<evidence type="ECO:0000256" key="1">
    <source>
        <dbReference type="SAM" id="MobiDB-lite"/>
    </source>
</evidence>
<organism evidence="2 3">
    <name type="scientific">Quercus suber</name>
    <name type="common">Cork oak</name>
    <dbReference type="NCBI Taxonomy" id="58331"/>
    <lineage>
        <taxon>Eukaryota</taxon>
        <taxon>Viridiplantae</taxon>
        <taxon>Streptophyta</taxon>
        <taxon>Embryophyta</taxon>
        <taxon>Tracheophyta</taxon>
        <taxon>Spermatophyta</taxon>
        <taxon>Magnoliopsida</taxon>
        <taxon>eudicotyledons</taxon>
        <taxon>Gunneridae</taxon>
        <taxon>Pentapetalae</taxon>
        <taxon>rosids</taxon>
        <taxon>fabids</taxon>
        <taxon>Fagales</taxon>
        <taxon>Fagaceae</taxon>
        <taxon>Quercus</taxon>
    </lineage>
</organism>